<reference evidence="11 12" key="1">
    <citation type="submission" date="2023-08" db="EMBL/GenBank/DDBJ databases">
        <title>Pathogen: clinical or host-associated sample.</title>
        <authorList>
            <person name="Hergert J."/>
            <person name="Casey R."/>
            <person name="Wagner J."/>
            <person name="Young E.L."/>
            <person name="Oakeson K.F."/>
        </authorList>
    </citation>
    <scope>NUCLEOTIDE SEQUENCE [LARGE SCALE GENOMIC DNA]</scope>
    <source>
        <strain evidence="11 12">1760953</strain>
        <plasmid evidence="11 12">unnamed1</plasmid>
    </source>
</reference>
<dbReference type="PROSITE" id="PS50928">
    <property type="entry name" value="ABC_TM1"/>
    <property type="match status" value="1"/>
</dbReference>
<dbReference type="NCBIfam" id="TIGR01726">
    <property type="entry name" value="HEQRo_perm_3TM"/>
    <property type="match status" value="1"/>
</dbReference>
<dbReference type="InterPro" id="IPR010065">
    <property type="entry name" value="AA_ABC_transptr_permease_3TM"/>
</dbReference>
<proteinExistence type="inferred from homology"/>
<keyword evidence="4" id="KW-1003">Cell membrane</keyword>
<geneLocation type="plasmid" evidence="11 12">
    <name>unnamed1</name>
</geneLocation>
<keyword evidence="7 9" id="KW-1133">Transmembrane helix</keyword>
<evidence type="ECO:0000313" key="11">
    <source>
        <dbReference type="EMBL" id="WLR99741.1"/>
    </source>
</evidence>
<dbReference type="PANTHER" id="PTHR30614:SF10">
    <property type="entry name" value="ARGININE ABC TRANSPORTER PERMEASE PROTEIN ARTM"/>
    <property type="match status" value="1"/>
</dbReference>
<dbReference type="InterPro" id="IPR035906">
    <property type="entry name" value="MetI-like_sf"/>
</dbReference>
<feature type="transmembrane region" description="Helical" evidence="9">
    <location>
        <begin position="61"/>
        <end position="83"/>
    </location>
</feature>
<sequence>MSSAPDATACEARAGTRRRWLDAGTLTPVIAAILFGTYAALQMRWDWLETYYPLLLRGLGMTVLLVVVTSSLGMLLAIPIGLVQIVGPKWLALPARAFCTVIRGTPLLLQLWLLYYGLGSLFPQFPWIRDSALWPILRQAWPYAFLGLTLSYAAYEGEVFRGAFKGVPKGQLDAARAYGMSGLLMFRRIWLPQAFKRAMPTLAGETILQLKATPLVATITVIDVYSVAAQVRQQTYLTYEPLLLISAIYILMAVVITKVFAWLSGQGQDNTALSKS</sequence>
<evidence type="ECO:0000256" key="1">
    <source>
        <dbReference type="ARBA" id="ARBA00004429"/>
    </source>
</evidence>
<evidence type="ECO:0000256" key="3">
    <source>
        <dbReference type="ARBA" id="ARBA00022448"/>
    </source>
</evidence>
<organism evidence="11 12">
    <name type="scientific">Shinella sumterensis</name>
    <dbReference type="NCBI Taxonomy" id="1967501"/>
    <lineage>
        <taxon>Bacteria</taxon>
        <taxon>Pseudomonadati</taxon>
        <taxon>Pseudomonadota</taxon>
        <taxon>Alphaproteobacteria</taxon>
        <taxon>Hyphomicrobiales</taxon>
        <taxon>Rhizobiaceae</taxon>
        <taxon>Shinella</taxon>
    </lineage>
</organism>
<keyword evidence="3 9" id="KW-0813">Transport</keyword>
<keyword evidence="11" id="KW-0614">Plasmid</keyword>
<keyword evidence="6 9" id="KW-0812">Transmembrane</keyword>
<dbReference type="GO" id="GO:0043190">
    <property type="term" value="C:ATP-binding cassette (ABC) transporter complex"/>
    <property type="evidence" value="ECO:0007669"/>
    <property type="project" value="InterPro"/>
</dbReference>
<name>A0AA50CQR9_9HYPH</name>
<feature type="domain" description="ABC transmembrane type-1" evidence="10">
    <location>
        <begin position="59"/>
        <end position="260"/>
    </location>
</feature>
<dbReference type="CDD" id="cd06261">
    <property type="entry name" value="TM_PBP2"/>
    <property type="match status" value="1"/>
</dbReference>
<comment type="subcellular location">
    <subcellularLocation>
        <location evidence="1">Cell inner membrane</location>
        <topology evidence="1">Multi-pass membrane protein</topology>
    </subcellularLocation>
    <subcellularLocation>
        <location evidence="9">Cell membrane</location>
        <topology evidence="9">Multi-pass membrane protein</topology>
    </subcellularLocation>
</comment>
<evidence type="ECO:0000259" key="10">
    <source>
        <dbReference type="PROSITE" id="PS50928"/>
    </source>
</evidence>
<dbReference type="PANTHER" id="PTHR30614">
    <property type="entry name" value="MEMBRANE COMPONENT OF AMINO ACID ABC TRANSPORTER"/>
    <property type="match status" value="1"/>
</dbReference>
<dbReference type="EMBL" id="CP132303">
    <property type="protein sequence ID" value="WLR99741.1"/>
    <property type="molecule type" value="Genomic_DNA"/>
</dbReference>
<dbReference type="Pfam" id="PF00528">
    <property type="entry name" value="BPD_transp_1"/>
    <property type="match status" value="1"/>
</dbReference>
<dbReference type="GO" id="GO:0022857">
    <property type="term" value="F:transmembrane transporter activity"/>
    <property type="evidence" value="ECO:0007669"/>
    <property type="project" value="InterPro"/>
</dbReference>
<comment type="similarity">
    <text evidence="2">Belongs to the binding-protein-dependent transport system permease family. HisMQ subfamily.</text>
</comment>
<feature type="transmembrane region" description="Helical" evidence="9">
    <location>
        <begin position="242"/>
        <end position="263"/>
    </location>
</feature>
<dbReference type="InterPro" id="IPR000515">
    <property type="entry name" value="MetI-like"/>
</dbReference>
<evidence type="ECO:0000313" key="12">
    <source>
        <dbReference type="Proteomes" id="UP001234585"/>
    </source>
</evidence>
<dbReference type="Gene3D" id="1.10.3720.10">
    <property type="entry name" value="MetI-like"/>
    <property type="match status" value="1"/>
</dbReference>
<dbReference type="SUPFAM" id="SSF161098">
    <property type="entry name" value="MetI-like"/>
    <property type="match status" value="1"/>
</dbReference>
<gene>
    <name evidence="11" type="ORF">Q9313_23555</name>
</gene>
<feature type="transmembrane region" description="Helical" evidence="9">
    <location>
        <begin position="20"/>
        <end position="41"/>
    </location>
</feature>
<dbReference type="RefSeq" id="WP_306039034.1">
    <property type="nucleotide sequence ID" value="NZ_CP132303.1"/>
</dbReference>
<evidence type="ECO:0000256" key="8">
    <source>
        <dbReference type="ARBA" id="ARBA00023136"/>
    </source>
</evidence>
<dbReference type="Proteomes" id="UP001234585">
    <property type="component" value="Plasmid unnamed1"/>
</dbReference>
<evidence type="ECO:0000256" key="5">
    <source>
        <dbReference type="ARBA" id="ARBA00022519"/>
    </source>
</evidence>
<evidence type="ECO:0000256" key="4">
    <source>
        <dbReference type="ARBA" id="ARBA00022475"/>
    </source>
</evidence>
<evidence type="ECO:0000256" key="6">
    <source>
        <dbReference type="ARBA" id="ARBA00022692"/>
    </source>
</evidence>
<dbReference type="GO" id="GO:0006865">
    <property type="term" value="P:amino acid transport"/>
    <property type="evidence" value="ECO:0007669"/>
    <property type="project" value="TreeGrafter"/>
</dbReference>
<keyword evidence="12" id="KW-1185">Reference proteome</keyword>
<keyword evidence="8 9" id="KW-0472">Membrane</keyword>
<keyword evidence="5" id="KW-0997">Cell inner membrane</keyword>
<evidence type="ECO:0000256" key="7">
    <source>
        <dbReference type="ARBA" id="ARBA00022989"/>
    </source>
</evidence>
<accession>A0AA50CQR9</accession>
<evidence type="ECO:0000256" key="2">
    <source>
        <dbReference type="ARBA" id="ARBA00010072"/>
    </source>
</evidence>
<protein>
    <submittedName>
        <fullName evidence="11">ABC transporter permease subunit</fullName>
    </submittedName>
</protein>
<evidence type="ECO:0000256" key="9">
    <source>
        <dbReference type="RuleBase" id="RU363032"/>
    </source>
</evidence>
<dbReference type="InterPro" id="IPR043429">
    <property type="entry name" value="ArtM/GltK/GlnP/TcyL/YhdX-like"/>
</dbReference>
<dbReference type="AlphaFoldDB" id="A0AA50CQR9"/>